<dbReference type="InterPro" id="IPR011055">
    <property type="entry name" value="Dup_hybrid_motif"/>
</dbReference>
<dbReference type="EMBL" id="CP064936">
    <property type="protein sequence ID" value="QQA02103.1"/>
    <property type="molecule type" value="Genomic_DNA"/>
</dbReference>
<gene>
    <name evidence="4" type="ORF">IWA51_05880</name>
</gene>
<evidence type="ECO:0000313" key="4">
    <source>
        <dbReference type="EMBL" id="QQA02103.1"/>
    </source>
</evidence>
<dbReference type="Proteomes" id="UP000595224">
    <property type="component" value="Chromosome"/>
</dbReference>
<dbReference type="PANTHER" id="PTHR21666">
    <property type="entry name" value="PEPTIDASE-RELATED"/>
    <property type="match status" value="1"/>
</dbReference>
<sequence>MNKPGDNMRFCIKKAALFVAVFIAGIACAFSKEAVFEGEDYSIELSYNDSACPGDAVFVRMKFTQTSRKNKVSRTEFGSTEASMEFFAGENKLSQSQFYQLPKSSSRTVLTMLSGIPLSSWLDSEEKYSVKITYSLYGQKKYEFSLPVKIEPKTFVSETLDLDENNTMIKTDTSPERMRQIAELNDILATTDMQSVYQTTSFAAPTDSTRRTSFFADRRVYAYTNGKSSTSLHNGIDYGIPEGTNVLSCAAGKVVLAKSRISTGWSVVIEHLPGLYSLYYHMSSLNVKEGDTVKQGDLIGLSGSTGLATGPHLHWEVRLNMAAVSPDFFLNNFAFESLQ</sequence>
<feature type="signal peptide" evidence="2">
    <location>
        <begin position="1"/>
        <end position="29"/>
    </location>
</feature>
<dbReference type="InterPro" id="IPR050570">
    <property type="entry name" value="Cell_wall_metabolism_enzyme"/>
</dbReference>
<dbReference type="CDD" id="cd12797">
    <property type="entry name" value="M23_peptidase"/>
    <property type="match status" value="1"/>
</dbReference>
<dbReference type="InterPro" id="IPR016047">
    <property type="entry name" value="M23ase_b-sheet_dom"/>
</dbReference>
<protein>
    <submittedName>
        <fullName evidence="4">M23 family metallopeptidase</fullName>
    </submittedName>
</protein>
<proteinExistence type="predicted"/>
<dbReference type="SUPFAM" id="SSF51261">
    <property type="entry name" value="Duplicated hybrid motif"/>
    <property type="match status" value="1"/>
</dbReference>
<feature type="domain" description="M23ase beta-sheet core" evidence="3">
    <location>
        <begin position="232"/>
        <end position="326"/>
    </location>
</feature>
<evidence type="ECO:0000259" key="3">
    <source>
        <dbReference type="Pfam" id="PF01551"/>
    </source>
</evidence>
<dbReference type="PANTHER" id="PTHR21666:SF289">
    <property type="entry name" value="L-ALA--D-GLU ENDOPEPTIDASE"/>
    <property type="match status" value="1"/>
</dbReference>
<keyword evidence="5" id="KW-1185">Reference proteome</keyword>
<keyword evidence="1 2" id="KW-0732">Signal</keyword>
<organism evidence="4 5">
    <name type="scientific">Treponema peruense</name>
    <dbReference type="NCBI Taxonomy" id="2787628"/>
    <lineage>
        <taxon>Bacteria</taxon>
        <taxon>Pseudomonadati</taxon>
        <taxon>Spirochaetota</taxon>
        <taxon>Spirochaetia</taxon>
        <taxon>Spirochaetales</taxon>
        <taxon>Treponemataceae</taxon>
        <taxon>Treponema</taxon>
    </lineage>
</organism>
<accession>A0A7T3RFJ5</accession>
<dbReference type="AlphaFoldDB" id="A0A7T3RFJ5"/>
<reference evidence="4 5" key="1">
    <citation type="submission" date="2020-11" db="EMBL/GenBank/DDBJ databases">
        <title>Treponema Peruensis nv. sp., first commensal Treponema isolated from human feces.</title>
        <authorList>
            <person name="Belkhou C."/>
            <person name="Raes J."/>
        </authorList>
    </citation>
    <scope>NUCLEOTIDE SEQUENCE [LARGE SCALE GENOMIC DNA]</scope>
    <source>
        <strain evidence="4 5">RCC2812</strain>
    </source>
</reference>
<evidence type="ECO:0000256" key="1">
    <source>
        <dbReference type="ARBA" id="ARBA00022729"/>
    </source>
</evidence>
<evidence type="ECO:0000256" key="2">
    <source>
        <dbReference type="SAM" id="SignalP"/>
    </source>
</evidence>
<dbReference type="KEGG" id="tper:IWA51_05880"/>
<evidence type="ECO:0000313" key="5">
    <source>
        <dbReference type="Proteomes" id="UP000595224"/>
    </source>
</evidence>
<dbReference type="PROSITE" id="PS51257">
    <property type="entry name" value="PROKAR_LIPOPROTEIN"/>
    <property type="match status" value="1"/>
</dbReference>
<dbReference type="Pfam" id="PF01551">
    <property type="entry name" value="Peptidase_M23"/>
    <property type="match status" value="1"/>
</dbReference>
<feature type="chain" id="PRO_5032743921" evidence="2">
    <location>
        <begin position="30"/>
        <end position="339"/>
    </location>
</feature>
<name>A0A7T3RFJ5_9SPIR</name>
<dbReference type="Gene3D" id="2.70.70.10">
    <property type="entry name" value="Glucose Permease (Domain IIA)"/>
    <property type="match status" value="1"/>
</dbReference>
<dbReference type="GO" id="GO:0004222">
    <property type="term" value="F:metalloendopeptidase activity"/>
    <property type="evidence" value="ECO:0007669"/>
    <property type="project" value="TreeGrafter"/>
</dbReference>